<evidence type="ECO:0000259" key="1">
    <source>
        <dbReference type="PROSITE" id="PS52032"/>
    </source>
</evidence>
<evidence type="ECO:0000313" key="3">
    <source>
        <dbReference type="Proteomes" id="UP000694621"/>
    </source>
</evidence>
<dbReference type="AlphaFoldDB" id="A0A8B9GZX2"/>
<reference evidence="2" key="1">
    <citation type="submission" date="2025-08" db="UniProtKB">
        <authorList>
            <consortium name="Ensembl"/>
        </authorList>
    </citation>
    <scope>IDENTIFICATION</scope>
</reference>
<dbReference type="PROSITE" id="PS52032">
    <property type="entry name" value="MARR_BRCT_CHROMO"/>
    <property type="match status" value="1"/>
</dbReference>
<dbReference type="PANTHER" id="PTHR15381">
    <property type="entry name" value="CHONDROITIN SULFATE PROTEOGLYCAN 5 -RELATED"/>
    <property type="match status" value="1"/>
</dbReference>
<organism evidence="2 3">
    <name type="scientific">Astyanax mexicanus</name>
    <name type="common">Blind cave fish</name>
    <name type="synonym">Astyanax fasciatus mexicanus</name>
    <dbReference type="NCBI Taxonomy" id="7994"/>
    <lineage>
        <taxon>Eukaryota</taxon>
        <taxon>Metazoa</taxon>
        <taxon>Chordata</taxon>
        <taxon>Craniata</taxon>
        <taxon>Vertebrata</taxon>
        <taxon>Euteleostomi</taxon>
        <taxon>Actinopterygii</taxon>
        <taxon>Neopterygii</taxon>
        <taxon>Teleostei</taxon>
        <taxon>Ostariophysi</taxon>
        <taxon>Characiformes</taxon>
        <taxon>Characoidei</taxon>
        <taxon>Acestrorhamphidae</taxon>
        <taxon>Acestrorhamphinae</taxon>
        <taxon>Astyanax</taxon>
    </lineage>
</organism>
<proteinExistence type="predicted"/>
<dbReference type="InterPro" id="IPR049898">
    <property type="entry name" value="MARR_BRCT_CHROMO"/>
</dbReference>
<feature type="domain" description="Chromo" evidence="1">
    <location>
        <begin position="2"/>
        <end position="101"/>
    </location>
</feature>
<dbReference type="InterPro" id="IPR032450">
    <property type="entry name" value="SMARCC_N"/>
</dbReference>
<dbReference type="GO" id="GO:0048858">
    <property type="term" value="P:cell projection morphogenesis"/>
    <property type="evidence" value="ECO:0007669"/>
    <property type="project" value="TreeGrafter"/>
</dbReference>
<protein>
    <recommendedName>
        <fullName evidence="1">Chromo domain-containing protein</fullName>
    </recommendedName>
</protein>
<name>A0A8B9GZX2_ASTMX</name>
<dbReference type="GO" id="GO:0045202">
    <property type="term" value="C:synapse"/>
    <property type="evidence" value="ECO:0007669"/>
    <property type="project" value="TreeGrafter"/>
</dbReference>
<evidence type="ECO:0000313" key="2">
    <source>
        <dbReference type="Ensembl" id="ENSAMXP00005005826.1"/>
    </source>
</evidence>
<dbReference type="Pfam" id="PF16496">
    <property type="entry name" value="SWIRM-assoc_2"/>
    <property type="match status" value="1"/>
</dbReference>
<dbReference type="PANTHER" id="PTHR15381:SF1">
    <property type="entry name" value="CHONDROITIN SULFATE PROTEOGLYCAN 5"/>
    <property type="match status" value="1"/>
</dbReference>
<sequence>MAGSDRRKSGGPSAPFWEGPETAAQLEAVRSWIGKHYKKYVQADAPSTKSLAGLVVQLLQFQEDAFGRRATSPDLTKLPVSIRPLLCVSVCVLYLQEQCVY</sequence>
<accession>A0A8B9GZX2</accession>
<dbReference type="Ensembl" id="ENSAMXT00005006632.1">
    <property type="protein sequence ID" value="ENSAMXP00005005826.1"/>
    <property type="gene ID" value="ENSAMXG00005003515.1"/>
</dbReference>
<dbReference type="Proteomes" id="UP000694621">
    <property type="component" value="Unplaced"/>
</dbReference>